<feature type="compositionally biased region" description="Basic and acidic residues" evidence="6">
    <location>
        <begin position="68"/>
        <end position="78"/>
    </location>
</feature>
<dbReference type="InterPro" id="IPR012340">
    <property type="entry name" value="NA-bd_OB-fold"/>
</dbReference>
<feature type="binding site" evidence="4">
    <location>
        <position position="412"/>
    </location>
    <ligand>
        <name>S-adenosyl-L-methionine</name>
        <dbReference type="ChEBI" id="CHEBI:59789"/>
    </ligand>
</feature>
<dbReference type="PANTHER" id="PTHR11061:SF30">
    <property type="entry name" value="TRNA (URACIL(54)-C(5))-METHYLTRANSFERASE"/>
    <property type="match status" value="1"/>
</dbReference>
<dbReference type="InterPro" id="IPR010280">
    <property type="entry name" value="U5_MeTrfase_fam"/>
</dbReference>
<name>A0AAD5UT74_9APHY</name>
<keyword evidence="1 4" id="KW-0489">Methyltransferase</keyword>
<evidence type="ECO:0000313" key="8">
    <source>
        <dbReference type="EMBL" id="KAJ3476896.1"/>
    </source>
</evidence>
<feature type="binding site" evidence="4">
    <location>
        <position position="451"/>
    </location>
    <ligand>
        <name>S-adenosyl-L-methionine</name>
        <dbReference type="ChEBI" id="CHEBI:59789"/>
    </ligand>
</feature>
<dbReference type="SUPFAM" id="SSF50249">
    <property type="entry name" value="Nucleic acid-binding proteins"/>
    <property type="match status" value="1"/>
</dbReference>
<gene>
    <name evidence="8" type="ORF">NLI96_g10840</name>
</gene>
<feature type="binding site" evidence="4">
    <location>
        <position position="534"/>
    </location>
    <ligand>
        <name>S-adenosyl-L-methionine</name>
        <dbReference type="ChEBI" id="CHEBI:59789"/>
    </ligand>
</feature>
<dbReference type="InterPro" id="IPR029063">
    <property type="entry name" value="SAM-dependent_MTases_sf"/>
</dbReference>
<dbReference type="Pfam" id="PF05958">
    <property type="entry name" value="tRNA_U5-meth_tr"/>
    <property type="match status" value="1"/>
</dbReference>
<dbReference type="SUPFAM" id="SSF53335">
    <property type="entry name" value="S-adenosyl-L-methionine-dependent methyltransferases"/>
    <property type="match status" value="1"/>
</dbReference>
<comment type="caution">
    <text evidence="8">The sequence shown here is derived from an EMBL/GenBank/DDBJ whole genome shotgun (WGS) entry which is preliminary data.</text>
</comment>
<accession>A0AAD5UT74</accession>
<evidence type="ECO:0000256" key="2">
    <source>
        <dbReference type="ARBA" id="ARBA00022679"/>
    </source>
</evidence>
<feature type="compositionally biased region" description="Low complexity" evidence="6">
    <location>
        <begin position="352"/>
        <end position="362"/>
    </location>
</feature>
<keyword evidence="3 4" id="KW-0949">S-adenosyl-L-methionine</keyword>
<dbReference type="PANTHER" id="PTHR11061">
    <property type="entry name" value="RNA M5U METHYLTRANSFERASE"/>
    <property type="match status" value="1"/>
</dbReference>
<dbReference type="Gene3D" id="2.40.50.140">
    <property type="entry name" value="Nucleic acid-binding proteins"/>
    <property type="match status" value="1"/>
</dbReference>
<evidence type="ECO:0000256" key="4">
    <source>
        <dbReference type="PROSITE-ProRule" id="PRU01024"/>
    </source>
</evidence>
<evidence type="ECO:0000256" key="5">
    <source>
        <dbReference type="PROSITE-ProRule" id="PRU10015"/>
    </source>
</evidence>
<dbReference type="PROSITE" id="PS51622">
    <property type="entry name" value="SAM_MT_RNA_M5U_2"/>
    <property type="match status" value="1"/>
</dbReference>
<dbReference type="PROSITE" id="PS50926">
    <property type="entry name" value="TRAM"/>
    <property type="match status" value="1"/>
</dbReference>
<dbReference type="InterPro" id="IPR002792">
    <property type="entry name" value="TRAM_dom"/>
</dbReference>
<dbReference type="GO" id="GO:0008033">
    <property type="term" value="P:tRNA processing"/>
    <property type="evidence" value="ECO:0007669"/>
    <property type="project" value="InterPro"/>
</dbReference>
<reference evidence="8" key="1">
    <citation type="submission" date="2022-07" db="EMBL/GenBank/DDBJ databases">
        <title>Genome Sequence of Physisporinus lineatus.</title>
        <authorList>
            <person name="Buettner E."/>
        </authorList>
    </citation>
    <scope>NUCLEOTIDE SEQUENCE</scope>
    <source>
        <strain evidence="8">VT162</strain>
    </source>
</reference>
<proteinExistence type="inferred from homology"/>
<dbReference type="PROSITE" id="PS01230">
    <property type="entry name" value="TRMA_1"/>
    <property type="match status" value="1"/>
</dbReference>
<comment type="similarity">
    <text evidence="4">Belongs to the class I-like SAM-binding methyltransferase superfamily. RNA M5U methyltransferase family.</text>
</comment>
<dbReference type="PROSITE" id="PS01231">
    <property type="entry name" value="TRMA_2"/>
    <property type="match status" value="1"/>
</dbReference>
<dbReference type="GO" id="GO:0032259">
    <property type="term" value="P:methylation"/>
    <property type="evidence" value="ECO:0007669"/>
    <property type="project" value="UniProtKB-KW"/>
</dbReference>
<evidence type="ECO:0000256" key="1">
    <source>
        <dbReference type="ARBA" id="ARBA00022603"/>
    </source>
</evidence>
<dbReference type="InterPro" id="IPR030391">
    <property type="entry name" value="MeTrfase_TrmA_CS"/>
</dbReference>
<feature type="active site" evidence="5">
    <location>
        <position position="561"/>
    </location>
</feature>
<dbReference type="GO" id="GO:0009451">
    <property type="term" value="P:RNA modification"/>
    <property type="evidence" value="ECO:0007669"/>
    <property type="project" value="UniProtKB-ARBA"/>
</dbReference>
<dbReference type="Gene3D" id="3.40.50.150">
    <property type="entry name" value="Vaccinia Virus protein VP39"/>
    <property type="match status" value="2"/>
</dbReference>
<dbReference type="EMBL" id="JANAWD010000656">
    <property type="protein sequence ID" value="KAJ3476896.1"/>
    <property type="molecule type" value="Genomic_DNA"/>
</dbReference>
<evidence type="ECO:0000259" key="7">
    <source>
        <dbReference type="PROSITE" id="PS50926"/>
    </source>
</evidence>
<organism evidence="8 9">
    <name type="scientific">Meripilus lineatus</name>
    <dbReference type="NCBI Taxonomy" id="2056292"/>
    <lineage>
        <taxon>Eukaryota</taxon>
        <taxon>Fungi</taxon>
        <taxon>Dikarya</taxon>
        <taxon>Basidiomycota</taxon>
        <taxon>Agaricomycotina</taxon>
        <taxon>Agaricomycetes</taxon>
        <taxon>Polyporales</taxon>
        <taxon>Meripilaceae</taxon>
        <taxon>Meripilus</taxon>
    </lineage>
</organism>
<evidence type="ECO:0000256" key="3">
    <source>
        <dbReference type="ARBA" id="ARBA00022691"/>
    </source>
</evidence>
<dbReference type="InterPro" id="IPR025795">
    <property type="entry name" value="tRNA_(uracil-5-)_MeTrfase"/>
</dbReference>
<evidence type="ECO:0000256" key="6">
    <source>
        <dbReference type="SAM" id="MobiDB-lite"/>
    </source>
</evidence>
<dbReference type="FunFam" id="2.40.50.140:FF:000201">
    <property type="entry name" value="TRM2p tRNA methyltransferase"/>
    <property type="match status" value="1"/>
</dbReference>
<feature type="active site" description="Nucleophile" evidence="4">
    <location>
        <position position="561"/>
    </location>
</feature>
<evidence type="ECO:0000313" key="9">
    <source>
        <dbReference type="Proteomes" id="UP001212997"/>
    </source>
</evidence>
<feature type="binding site" evidence="4">
    <location>
        <position position="472"/>
    </location>
    <ligand>
        <name>S-adenosyl-L-methionine</name>
        <dbReference type="ChEBI" id="CHEBI:59789"/>
    </ligand>
</feature>
<feature type="region of interest" description="Disordered" evidence="6">
    <location>
        <begin position="352"/>
        <end position="375"/>
    </location>
</feature>
<feature type="region of interest" description="Disordered" evidence="6">
    <location>
        <begin position="1"/>
        <end position="96"/>
    </location>
</feature>
<dbReference type="AlphaFoldDB" id="A0AAD5UT74"/>
<sequence length="643" mass="70735">MPTELTRPQPDSPDSSPKHIDKKPRLGSATPQNGHSPPHLARPATPTFMNRSTIVQQPGSHPKFVYPPKKEKVKEKTSKKASKRKQRDQLPEPCSSDDIIARDVAALLGQETVQSILADGTERSSPFEYGQELELVVSELSSNGESLSVVRDSSPPWVVITPFALPGETIRARVYRNARLHSYADFLEVLKPNEEMRDMSRVKCRYFGKCAGCQYQMLSYDTQLSLKRNVIVKAYQNFSDLPPSSVPPILPTIGSPLQYGYRTKITPHFDTPARDLKKFGLPEDGAQPDWFRIGFNKIGTRHVMDIEECPIATPVLNKALGPIRDDIIKKLPTYKKGVSLLLRESLEIPSLSKSSSSSTVRSPAQTGESSSSAADDLASQVEKKLCVTDHKGTIRERVGPMLFEYTAGSFFQNNNSVLVPLTDYVRDAIFPPSSPLPTGDNQKPTHLVDAYCGSGLFALTLSPSFETITGIELSTDSIKAANRNVKLNQLSRSFTSETPPIPEDKEISFLAGDAADIFSHVKSFPRDKTVLIIDPPRKGSDEKFIDQLIEFGCGVVVYVSCNVHTQARDIGMILRKSKEKAAESGSGKVYRLESIRGFDLFPQTAHVESVAVLKMVDVGDVDEVQPHGDAAAMEVTIEPVPGS</sequence>
<dbReference type="InterPro" id="IPR030390">
    <property type="entry name" value="MeTrfase_TrmA_AS"/>
</dbReference>
<keyword evidence="9" id="KW-1185">Reference proteome</keyword>
<dbReference type="PROSITE" id="PS51687">
    <property type="entry name" value="SAM_MT_RNA_M5U"/>
    <property type="match status" value="1"/>
</dbReference>
<feature type="domain" description="TRAM" evidence="7">
    <location>
        <begin position="126"/>
        <end position="188"/>
    </location>
</feature>
<protein>
    <recommendedName>
        <fullName evidence="7">TRAM domain-containing protein</fullName>
    </recommendedName>
</protein>
<feature type="compositionally biased region" description="Polar residues" evidence="6">
    <location>
        <begin position="47"/>
        <end position="59"/>
    </location>
</feature>
<dbReference type="GO" id="GO:0030697">
    <property type="term" value="F:tRNA (uracil(54)-C5)-methyltransferase activity, S-adenosyl methionine-dependent"/>
    <property type="evidence" value="ECO:0007669"/>
    <property type="project" value="InterPro"/>
</dbReference>
<dbReference type="Proteomes" id="UP001212997">
    <property type="component" value="Unassembled WGS sequence"/>
</dbReference>
<keyword evidence="2 4" id="KW-0808">Transferase</keyword>